<gene>
    <name evidence="1" type="ORF">TRUGW13939_01754</name>
</gene>
<dbReference type="OrthoDB" id="3478523at2759"/>
<protein>
    <submittedName>
        <fullName evidence="1">Uncharacterized protein</fullName>
    </submittedName>
</protein>
<dbReference type="KEGG" id="trg:TRUGW13939_01754"/>
<accession>A0A7H8QLA5</accession>
<dbReference type="GeneID" id="55989264"/>
<proteinExistence type="predicted"/>
<name>A0A7H8QLA5_TALRU</name>
<dbReference type="EMBL" id="CP055898">
    <property type="protein sequence ID" value="QKX54666.1"/>
    <property type="molecule type" value="Genomic_DNA"/>
</dbReference>
<evidence type="ECO:0000313" key="2">
    <source>
        <dbReference type="Proteomes" id="UP000509510"/>
    </source>
</evidence>
<dbReference type="Proteomes" id="UP000509510">
    <property type="component" value="Chromosome I"/>
</dbReference>
<keyword evidence="2" id="KW-1185">Reference proteome</keyword>
<reference evidence="2" key="1">
    <citation type="submission" date="2020-06" db="EMBL/GenBank/DDBJ databases">
        <title>A chromosome-scale genome assembly of Talaromyces rugulosus W13939.</title>
        <authorList>
            <person name="Wang B."/>
            <person name="Guo L."/>
            <person name="Ye K."/>
            <person name="Wang L."/>
        </authorList>
    </citation>
    <scope>NUCLEOTIDE SEQUENCE [LARGE SCALE GENOMIC DNA]</scope>
    <source>
        <strain evidence="2">W13939</strain>
    </source>
</reference>
<evidence type="ECO:0000313" key="1">
    <source>
        <dbReference type="EMBL" id="QKX54666.1"/>
    </source>
</evidence>
<sequence length="427" mass="50156">MQAPLPVIVKRLASTPPEIVCEILNDLRIWDVLRLICYSDPRINNAVLLNRWYGEIFEQNIDLLLAMREVVQLYSDFGREMRWKLAPLDSPLALLTGTPSDIGRHLYRRNIAMSERLVSSSSATRGYPALPIQKDGENQYYIIINEYMKLKIALHLHGLSNRRFKFLPLYYDKSNPLPPESTDYTLDGIKRRWHTLRNSQRNLVEHRIRQVTRAADLFESNPDILKLASDPGQHQRKNIAHIIGGMRRIMQQMSDNSMIRGDSNSGGRYFFVYFPVVPFDASLRLLLKKLKARHERTQSRTEEDDSIKILLAGLSSIYTAPEKWQWSEDTEQPWKRRRDIAITHPERIPRVMYKSQPYNAQHNPYTSDLDFEQLKFVSGYTKFYRFLPNAQREEYTGNREASWDTHDDREVEWLEAFVKVYRSVYGD</sequence>
<dbReference type="AlphaFoldDB" id="A0A7H8QLA5"/>
<organism evidence="1 2">
    <name type="scientific">Talaromyces rugulosus</name>
    <name type="common">Penicillium rugulosum</name>
    <dbReference type="NCBI Taxonomy" id="121627"/>
    <lineage>
        <taxon>Eukaryota</taxon>
        <taxon>Fungi</taxon>
        <taxon>Dikarya</taxon>
        <taxon>Ascomycota</taxon>
        <taxon>Pezizomycotina</taxon>
        <taxon>Eurotiomycetes</taxon>
        <taxon>Eurotiomycetidae</taxon>
        <taxon>Eurotiales</taxon>
        <taxon>Trichocomaceae</taxon>
        <taxon>Talaromyces</taxon>
        <taxon>Talaromyces sect. Islandici</taxon>
    </lineage>
</organism>
<dbReference type="RefSeq" id="XP_035340845.1">
    <property type="nucleotide sequence ID" value="XM_035484952.1"/>
</dbReference>